<keyword evidence="5" id="KW-1185">Reference proteome</keyword>
<dbReference type="EMBL" id="PTJA01000012">
    <property type="protein sequence ID" value="PPK78970.1"/>
    <property type="molecule type" value="Genomic_DNA"/>
</dbReference>
<evidence type="ECO:0000259" key="3">
    <source>
        <dbReference type="Pfam" id="PF00278"/>
    </source>
</evidence>
<dbReference type="OrthoDB" id="9802241at2"/>
<keyword evidence="2" id="KW-0663">Pyridoxal phosphate</keyword>
<dbReference type="Gene3D" id="3.20.20.10">
    <property type="entry name" value="Alanine racemase"/>
    <property type="match status" value="1"/>
</dbReference>
<gene>
    <name evidence="4" type="ORF">BXY41_112129</name>
</gene>
<evidence type="ECO:0000313" key="5">
    <source>
        <dbReference type="Proteomes" id="UP000237749"/>
    </source>
</evidence>
<dbReference type="SUPFAM" id="SSF51419">
    <property type="entry name" value="PLP-binding barrel"/>
    <property type="match status" value="1"/>
</dbReference>
<name>A0A2S6HNB6_9FIRM</name>
<dbReference type="Proteomes" id="UP000237749">
    <property type="component" value="Unassembled WGS sequence"/>
</dbReference>
<proteinExistence type="predicted"/>
<organism evidence="4 5">
    <name type="scientific">Lacrimispora xylanisolvens</name>
    <dbReference type="NCBI Taxonomy" id="384636"/>
    <lineage>
        <taxon>Bacteria</taxon>
        <taxon>Bacillati</taxon>
        <taxon>Bacillota</taxon>
        <taxon>Clostridia</taxon>
        <taxon>Lachnospirales</taxon>
        <taxon>Lachnospiraceae</taxon>
        <taxon>Lacrimispora</taxon>
    </lineage>
</organism>
<dbReference type="RefSeq" id="WP_104438663.1">
    <property type="nucleotide sequence ID" value="NZ_PTJA01000012.1"/>
</dbReference>
<dbReference type="PANTHER" id="PTHR43727:SF2">
    <property type="entry name" value="GROUP IV DECARBOXYLASE"/>
    <property type="match status" value="1"/>
</dbReference>
<accession>A0A2S6HNB6</accession>
<dbReference type="AlphaFoldDB" id="A0A2S6HNB6"/>
<evidence type="ECO:0000256" key="2">
    <source>
        <dbReference type="ARBA" id="ARBA00022898"/>
    </source>
</evidence>
<evidence type="ECO:0000313" key="4">
    <source>
        <dbReference type="EMBL" id="PPK78970.1"/>
    </source>
</evidence>
<dbReference type="InterPro" id="IPR029066">
    <property type="entry name" value="PLP-binding_barrel"/>
</dbReference>
<dbReference type="Pfam" id="PF00278">
    <property type="entry name" value="Orn_DAP_Arg_deC"/>
    <property type="match status" value="1"/>
</dbReference>
<evidence type="ECO:0000256" key="1">
    <source>
        <dbReference type="ARBA" id="ARBA00001933"/>
    </source>
</evidence>
<comment type="cofactor">
    <cofactor evidence="1">
        <name>pyridoxal 5'-phosphate</name>
        <dbReference type="ChEBI" id="CHEBI:597326"/>
    </cofactor>
</comment>
<dbReference type="PANTHER" id="PTHR43727">
    <property type="entry name" value="DIAMINOPIMELATE DECARBOXYLASE"/>
    <property type="match status" value="1"/>
</dbReference>
<comment type="caution">
    <text evidence="4">The sequence shown here is derived from an EMBL/GenBank/DDBJ whole genome shotgun (WGS) entry which is preliminary data.</text>
</comment>
<protein>
    <submittedName>
        <fullName evidence="4">Diaminopimelate decarboxylase</fullName>
    </submittedName>
</protein>
<dbReference type="Gene3D" id="2.40.37.10">
    <property type="entry name" value="Lyase, Ornithine Decarboxylase, Chain A, domain 1"/>
    <property type="match status" value="1"/>
</dbReference>
<dbReference type="InterPro" id="IPR022643">
    <property type="entry name" value="De-COase2_C"/>
</dbReference>
<sequence length="396" mass="45238">MKSEVNESKLKTALDNYKTPFYLFDTDILADRIADIRSALPPKTQICFAMKANPFLVKDMEMHVDYFEVCSPGEFHICERAGIDEKRIVMSGVYKKREDMEYAISRYKDIIYTVESLEHWKILTTCALKEKRKIRVLLRLTSGNQFGMDESSIRRIIMENSCEYVEILGLQYFSGTQKKSGAKLESELMMLDQLCADLQNQYQFTVQKLEYGPGLPVCYFEGEKDEEEAMLLALSKAIEHLSFQGQVTLEMGRFIAASCGVYATSVVDLKTNNDQSYCIVDGGIHQLNYYGQMLAMKKPFITQYGSQDGEVREWTVCGSLCTSSDVLVRQYPFKDLKKGDHLVFGKTGAYSATEGMSMFLSRDLPLVLLYSEQEQYRIARGSLATDQFNFFHSERG</sequence>
<dbReference type="InterPro" id="IPR009006">
    <property type="entry name" value="Ala_racemase/Decarboxylase_C"/>
</dbReference>
<reference evidence="4 5" key="1">
    <citation type="submission" date="2018-02" db="EMBL/GenBank/DDBJ databases">
        <title>Genomic Encyclopedia of Archaeal and Bacterial Type Strains, Phase II (KMG-II): from individual species to whole genera.</title>
        <authorList>
            <person name="Goeker M."/>
        </authorList>
    </citation>
    <scope>NUCLEOTIDE SEQUENCE [LARGE SCALE GENOMIC DNA]</scope>
    <source>
        <strain evidence="4 5">DSM 3808</strain>
    </source>
</reference>
<dbReference type="GO" id="GO:0009089">
    <property type="term" value="P:lysine biosynthetic process via diaminopimelate"/>
    <property type="evidence" value="ECO:0007669"/>
    <property type="project" value="TreeGrafter"/>
</dbReference>
<feature type="domain" description="Orn/DAP/Arg decarboxylase 2 C-terminal" evidence="3">
    <location>
        <begin position="105"/>
        <end position="348"/>
    </location>
</feature>
<dbReference type="GO" id="GO:0008836">
    <property type="term" value="F:diaminopimelate decarboxylase activity"/>
    <property type="evidence" value="ECO:0007669"/>
    <property type="project" value="TreeGrafter"/>
</dbReference>
<dbReference type="SUPFAM" id="SSF50621">
    <property type="entry name" value="Alanine racemase C-terminal domain-like"/>
    <property type="match status" value="1"/>
</dbReference>